<keyword evidence="1" id="KW-1133">Transmembrane helix</keyword>
<keyword evidence="3" id="KW-1185">Reference proteome</keyword>
<keyword evidence="1" id="KW-0812">Transmembrane</keyword>
<dbReference type="Proteomes" id="UP000460412">
    <property type="component" value="Unassembled WGS sequence"/>
</dbReference>
<protein>
    <submittedName>
        <fullName evidence="2">Uncharacterized protein</fullName>
    </submittedName>
</protein>
<keyword evidence="1" id="KW-0472">Membrane</keyword>
<gene>
    <name evidence="2" type="ORF">GN277_12165</name>
</gene>
<evidence type="ECO:0000313" key="3">
    <source>
        <dbReference type="Proteomes" id="UP000460412"/>
    </source>
</evidence>
<reference evidence="2 3" key="1">
    <citation type="submission" date="2019-12" db="EMBL/GenBank/DDBJ databases">
        <title>Sporaefaciens musculi gen. nov., sp. nov., a novel bacterium isolated from the caecum of an obese mouse.</title>
        <authorList>
            <person name="Rasmussen T.S."/>
            <person name="Streidl T."/>
            <person name="Hitch T.C.A."/>
            <person name="Wortmann E."/>
            <person name="Deptula P."/>
            <person name="Hansen M."/>
            <person name="Nielsen D.S."/>
            <person name="Clavel T."/>
            <person name="Vogensen F.K."/>
        </authorList>
    </citation>
    <scope>NUCLEOTIDE SEQUENCE [LARGE SCALE GENOMIC DNA]</scope>
    <source>
        <strain evidence="2 3">WCA-9-b2</strain>
    </source>
</reference>
<name>A0A7X3MGR3_9FIRM</name>
<organism evidence="2 3">
    <name type="scientific">Sporofaciens musculi</name>
    <dbReference type="NCBI Taxonomy" id="2681861"/>
    <lineage>
        <taxon>Bacteria</taxon>
        <taxon>Bacillati</taxon>
        <taxon>Bacillota</taxon>
        <taxon>Clostridia</taxon>
        <taxon>Lachnospirales</taxon>
        <taxon>Lachnospiraceae</taxon>
        <taxon>Sporofaciens</taxon>
    </lineage>
</organism>
<evidence type="ECO:0000256" key="1">
    <source>
        <dbReference type="SAM" id="Phobius"/>
    </source>
</evidence>
<dbReference type="EMBL" id="WUQX01000001">
    <property type="protein sequence ID" value="MXP76118.1"/>
    <property type="molecule type" value="Genomic_DNA"/>
</dbReference>
<comment type="caution">
    <text evidence="2">The sequence shown here is derived from an EMBL/GenBank/DDBJ whole genome shotgun (WGS) entry which is preliminary data.</text>
</comment>
<dbReference type="AlphaFoldDB" id="A0A7X3MGR3"/>
<evidence type="ECO:0000313" key="2">
    <source>
        <dbReference type="EMBL" id="MXP76118.1"/>
    </source>
</evidence>
<feature type="transmembrane region" description="Helical" evidence="1">
    <location>
        <begin position="52"/>
        <end position="69"/>
    </location>
</feature>
<proteinExistence type="predicted"/>
<sequence>MNDSEKRRQRLLEQTRELYGEKRSIPAIHPRYGAAYHQIYSDEQPQIPPSTFGIRLFLCLLLFAAFVSMDKNKSEVMNVNSSRIVDEITTNLDVAEVWKEL</sequence>
<accession>A0A7X3MGR3</accession>